<dbReference type="InterPro" id="IPR016181">
    <property type="entry name" value="Acyl_CoA_acyltransferase"/>
</dbReference>
<dbReference type="SUPFAM" id="SSF55729">
    <property type="entry name" value="Acyl-CoA N-acyltransferases (Nat)"/>
    <property type="match status" value="1"/>
</dbReference>
<dbReference type="GeneID" id="33570421"/>
<feature type="region of interest" description="Disordered" evidence="1">
    <location>
        <begin position="89"/>
        <end position="112"/>
    </location>
</feature>
<dbReference type="Proteomes" id="UP000193648">
    <property type="component" value="Unassembled WGS sequence"/>
</dbReference>
<protein>
    <submittedName>
        <fullName evidence="2">Uncharacterized protein</fullName>
    </submittedName>
</protein>
<evidence type="ECO:0000256" key="1">
    <source>
        <dbReference type="SAM" id="MobiDB-lite"/>
    </source>
</evidence>
<dbReference type="InParanoid" id="A0A1Y2GW18"/>
<gene>
    <name evidence="2" type="ORF">BCR41DRAFT_393642</name>
</gene>
<proteinExistence type="predicted"/>
<organism evidence="2 3">
    <name type="scientific">Lobosporangium transversale</name>
    <dbReference type="NCBI Taxonomy" id="64571"/>
    <lineage>
        <taxon>Eukaryota</taxon>
        <taxon>Fungi</taxon>
        <taxon>Fungi incertae sedis</taxon>
        <taxon>Mucoromycota</taxon>
        <taxon>Mortierellomycotina</taxon>
        <taxon>Mortierellomycetes</taxon>
        <taxon>Mortierellales</taxon>
        <taxon>Mortierellaceae</taxon>
        <taxon>Lobosporangium</taxon>
    </lineage>
</organism>
<dbReference type="AlphaFoldDB" id="A0A1Y2GW18"/>
<dbReference type="RefSeq" id="XP_021884220.1">
    <property type="nucleotide sequence ID" value="XM_022028578.1"/>
</dbReference>
<name>A0A1Y2GW18_9FUNG</name>
<comment type="caution">
    <text evidence="2">The sequence shown here is derived from an EMBL/GenBank/DDBJ whole genome shotgun (WGS) entry which is preliminary data.</text>
</comment>
<reference evidence="2 3" key="1">
    <citation type="submission" date="2016-07" db="EMBL/GenBank/DDBJ databases">
        <title>Pervasive Adenine N6-methylation of Active Genes in Fungi.</title>
        <authorList>
            <consortium name="DOE Joint Genome Institute"/>
            <person name="Mondo S.J."/>
            <person name="Dannebaum R.O."/>
            <person name="Kuo R.C."/>
            <person name="Labutti K."/>
            <person name="Haridas S."/>
            <person name="Kuo A."/>
            <person name="Salamov A."/>
            <person name="Ahrendt S.R."/>
            <person name="Lipzen A."/>
            <person name="Sullivan W."/>
            <person name="Andreopoulos W.B."/>
            <person name="Clum A."/>
            <person name="Lindquist E."/>
            <person name="Daum C."/>
            <person name="Ramamoorthy G.K."/>
            <person name="Gryganskyi A."/>
            <person name="Culley D."/>
            <person name="Magnuson J.K."/>
            <person name="James T.Y."/>
            <person name="O'Malley M.A."/>
            <person name="Stajich J.E."/>
            <person name="Spatafora J.W."/>
            <person name="Visel A."/>
            <person name="Grigoriev I.V."/>
        </authorList>
    </citation>
    <scope>NUCLEOTIDE SEQUENCE [LARGE SCALE GENOMIC DNA]</scope>
    <source>
        <strain evidence="2 3">NRRL 3116</strain>
    </source>
</reference>
<dbReference type="OrthoDB" id="5689at2759"/>
<evidence type="ECO:0000313" key="3">
    <source>
        <dbReference type="Proteomes" id="UP000193648"/>
    </source>
</evidence>
<dbReference type="EMBL" id="MCFF01000007">
    <property type="protein sequence ID" value="ORZ26455.1"/>
    <property type="molecule type" value="Genomic_DNA"/>
</dbReference>
<evidence type="ECO:0000313" key="2">
    <source>
        <dbReference type="EMBL" id="ORZ26455.1"/>
    </source>
</evidence>
<sequence length="133" mass="14657">MPESPTLSSSASSAVIVRRANPKEDLKHVDELHRIINSAFCTDVSWTHEAHFLLDNLLSKEDAKAAIEDSTSHLLLAFDSETDQPLGTLRLSPAEAYPGSDKYKKRGDEPTKPVEAILKDQQIICGMITVDAR</sequence>
<keyword evidence="3" id="KW-1185">Reference proteome</keyword>
<accession>A0A1Y2GW18</accession>